<name>A0AAW9HPR7_9ACTO</name>
<dbReference type="AlphaFoldDB" id="A0AAW9HPR7"/>
<reference evidence="1" key="1">
    <citation type="submission" date="2023-10" db="EMBL/GenBank/DDBJ databases">
        <title>Whole Genome based description of the genera Actinobaculum and Actinotignum reveals a complex phylogenetic relationship within the species included in the genus Actinotignum.</title>
        <authorList>
            <person name="Jensen C.S."/>
            <person name="Dargis R."/>
            <person name="Kemp M."/>
            <person name="Christensen J.J."/>
        </authorList>
    </citation>
    <scope>NUCLEOTIDE SEQUENCE</scope>
    <source>
        <strain evidence="1">Actinobaculum_suis_CCUG19206T</strain>
    </source>
</reference>
<organism evidence="1 2">
    <name type="scientific">Actinobaculum suis</name>
    <dbReference type="NCBI Taxonomy" id="1657"/>
    <lineage>
        <taxon>Bacteria</taxon>
        <taxon>Bacillati</taxon>
        <taxon>Actinomycetota</taxon>
        <taxon>Actinomycetes</taxon>
        <taxon>Actinomycetales</taxon>
        <taxon>Actinomycetaceae</taxon>
        <taxon>Actinobaculum</taxon>
    </lineage>
</organism>
<comment type="caution">
    <text evidence="1">The sequence shown here is derived from an EMBL/GenBank/DDBJ whole genome shotgun (WGS) entry which is preliminary data.</text>
</comment>
<protein>
    <submittedName>
        <fullName evidence="1">Uncharacterized protein</fullName>
    </submittedName>
</protein>
<dbReference type="EMBL" id="JAWNFU010000001">
    <property type="protein sequence ID" value="MDY5152487.1"/>
    <property type="molecule type" value="Genomic_DNA"/>
</dbReference>
<evidence type="ECO:0000313" key="1">
    <source>
        <dbReference type="EMBL" id="MDY5152487.1"/>
    </source>
</evidence>
<dbReference type="RefSeq" id="WP_320753487.1">
    <property type="nucleotide sequence ID" value="NZ_JAWNFU010000001.1"/>
</dbReference>
<gene>
    <name evidence="1" type="ORF">R6G71_00210</name>
</gene>
<accession>A0AAW9HPR7</accession>
<proteinExistence type="predicted"/>
<dbReference type="Proteomes" id="UP001273799">
    <property type="component" value="Unassembled WGS sequence"/>
</dbReference>
<sequence>MKTSRGAFRILRYYLCNILRDAAPLRKCEAERKMRNRFSADAAHRGKLCVERKAYLRRR</sequence>
<evidence type="ECO:0000313" key="2">
    <source>
        <dbReference type="Proteomes" id="UP001273799"/>
    </source>
</evidence>